<gene>
    <name evidence="2" type="ORF">GWI33_019896</name>
</gene>
<dbReference type="EMBL" id="JAACXV010014495">
    <property type="protein sequence ID" value="KAF7266786.1"/>
    <property type="molecule type" value="Genomic_DNA"/>
</dbReference>
<feature type="non-terminal residue" evidence="2">
    <location>
        <position position="1"/>
    </location>
</feature>
<evidence type="ECO:0000313" key="3">
    <source>
        <dbReference type="Proteomes" id="UP000625711"/>
    </source>
</evidence>
<evidence type="ECO:0000313" key="2">
    <source>
        <dbReference type="EMBL" id="KAF7266786.1"/>
    </source>
</evidence>
<reference evidence="2" key="1">
    <citation type="submission" date="2020-08" db="EMBL/GenBank/DDBJ databases">
        <title>Genome sequencing and assembly of the red palm weevil Rhynchophorus ferrugineus.</title>
        <authorList>
            <person name="Dias G.B."/>
            <person name="Bergman C.M."/>
            <person name="Manee M."/>
        </authorList>
    </citation>
    <scope>NUCLEOTIDE SEQUENCE</scope>
    <source>
        <strain evidence="2">AA-2017</strain>
        <tissue evidence="2">Whole larva</tissue>
    </source>
</reference>
<keyword evidence="3" id="KW-1185">Reference proteome</keyword>
<dbReference type="AlphaFoldDB" id="A0A834M000"/>
<dbReference type="Proteomes" id="UP000625711">
    <property type="component" value="Unassembled WGS sequence"/>
</dbReference>
<accession>A0A834M000</accession>
<name>A0A834M000_RHYFE</name>
<feature type="region of interest" description="Disordered" evidence="1">
    <location>
        <begin position="55"/>
        <end position="84"/>
    </location>
</feature>
<sequence>ETSASTPVHPQSHQPTRSFHLSPFSDRTARKRSGKLSIRFPNVAEADAEIIGLIKPEVSPPRSPGPRTAARPPASPRPTPLAHTFADGLAGLRGQFFRDLALN</sequence>
<evidence type="ECO:0000256" key="1">
    <source>
        <dbReference type="SAM" id="MobiDB-lite"/>
    </source>
</evidence>
<proteinExistence type="predicted"/>
<comment type="caution">
    <text evidence="2">The sequence shown here is derived from an EMBL/GenBank/DDBJ whole genome shotgun (WGS) entry which is preliminary data.</text>
</comment>
<feature type="compositionally biased region" description="Polar residues" evidence="1">
    <location>
        <begin position="1"/>
        <end position="19"/>
    </location>
</feature>
<organism evidence="2 3">
    <name type="scientific">Rhynchophorus ferrugineus</name>
    <name type="common">Red palm weevil</name>
    <name type="synonym">Curculio ferrugineus</name>
    <dbReference type="NCBI Taxonomy" id="354439"/>
    <lineage>
        <taxon>Eukaryota</taxon>
        <taxon>Metazoa</taxon>
        <taxon>Ecdysozoa</taxon>
        <taxon>Arthropoda</taxon>
        <taxon>Hexapoda</taxon>
        <taxon>Insecta</taxon>
        <taxon>Pterygota</taxon>
        <taxon>Neoptera</taxon>
        <taxon>Endopterygota</taxon>
        <taxon>Coleoptera</taxon>
        <taxon>Polyphaga</taxon>
        <taxon>Cucujiformia</taxon>
        <taxon>Curculionidae</taxon>
        <taxon>Dryophthorinae</taxon>
        <taxon>Rhynchophorus</taxon>
    </lineage>
</organism>
<feature type="region of interest" description="Disordered" evidence="1">
    <location>
        <begin position="1"/>
        <end position="33"/>
    </location>
</feature>
<protein>
    <submittedName>
        <fullName evidence="2">Uncharacterized protein</fullName>
    </submittedName>
</protein>